<dbReference type="PANTHER" id="PTHR36766:SF45">
    <property type="entry name" value="NB-ARC DOMAIN-CONTAINING PROTEIN"/>
    <property type="match status" value="1"/>
</dbReference>
<dbReference type="Gene3D" id="3.80.10.10">
    <property type="entry name" value="Ribonuclease Inhibitor"/>
    <property type="match status" value="2"/>
</dbReference>
<keyword evidence="1" id="KW-0611">Plant defense</keyword>
<dbReference type="Proteomes" id="UP000326396">
    <property type="component" value="Linkage Group LG6"/>
</dbReference>
<dbReference type="AlphaFoldDB" id="A0A5N6M6W0"/>
<dbReference type="OrthoDB" id="1896560at2759"/>
<keyword evidence="3" id="KW-1185">Reference proteome</keyword>
<sequence length="378" mass="43330">MKNIRGLTQLHEEVLEHLKKVENLRISMCDELTCLWESEAACKILLSLQKLEVIMCKNLVSLGEKVMESVTEVKFDFCNRLETYNCPRSIEKLEIMHCSLTSLSFPTMDDLPSTLKFLTIINCGDVEVSWLVNNFLSSLEYLDISYMVNLRLFPEGCFVHLTSLEIQNCDNLESIPGNGYGFLPFFCLRNLRILECWNLKSFPYEHLQSLASLEEMVIHSCPKLDYSFPCGLWPPNLIFLAIGELKKPISKWEVQNFPTSLVILELYDDGDSEMVTFANADEETMNTSSFLLPSSLTSLYLHGFEELESLSEGLQHLSCLQHLEIHRCPKLKDLPKTLLPSLSSLIIEDISPELSKKCRSKKGEYWPIISQIPRLEIE</sequence>
<evidence type="ECO:0000313" key="2">
    <source>
        <dbReference type="EMBL" id="KAD3336364.1"/>
    </source>
</evidence>
<dbReference type="PANTHER" id="PTHR36766">
    <property type="entry name" value="PLANT BROAD-SPECTRUM MILDEW RESISTANCE PROTEIN RPW8"/>
    <property type="match status" value="1"/>
</dbReference>
<proteinExistence type="predicted"/>
<dbReference type="EMBL" id="SZYD01000016">
    <property type="protein sequence ID" value="KAD3336364.1"/>
    <property type="molecule type" value="Genomic_DNA"/>
</dbReference>
<dbReference type="InterPro" id="IPR032675">
    <property type="entry name" value="LRR_dom_sf"/>
</dbReference>
<dbReference type="GO" id="GO:0006952">
    <property type="term" value="P:defense response"/>
    <property type="evidence" value="ECO:0007669"/>
    <property type="project" value="UniProtKB-KW"/>
</dbReference>
<protein>
    <recommendedName>
        <fullName evidence="4">NB-ARC domain-containing protein</fullName>
    </recommendedName>
</protein>
<reference evidence="2 3" key="1">
    <citation type="submission" date="2019-05" db="EMBL/GenBank/DDBJ databases">
        <title>Mikania micrantha, genome provides insights into the molecular mechanism of rapid growth.</title>
        <authorList>
            <person name="Liu B."/>
        </authorList>
    </citation>
    <scope>NUCLEOTIDE SEQUENCE [LARGE SCALE GENOMIC DNA]</scope>
    <source>
        <strain evidence="2">NLD-2019</strain>
        <tissue evidence="2">Leaf</tissue>
    </source>
</reference>
<organism evidence="2 3">
    <name type="scientific">Mikania micrantha</name>
    <name type="common">bitter vine</name>
    <dbReference type="NCBI Taxonomy" id="192012"/>
    <lineage>
        <taxon>Eukaryota</taxon>
        <taxon>Viridiplantae</taxon>
        <taxon>Streptophyta</taxon>
        <taxon>Embryophyta</taxon>
        <taxon>Tracheophyta</taxon>
        <taxon>Spermatophyta</taxon>
        <taxon>Magnoliopsida</taxon>
        <taxon>eudicotyledons</taxon>
        <taxon>Gunneridae</taxon>
        <taxon>Pentapetalae</taxon>
        <taxon>asterids</taxon>
        <taxon>campanulids</taxon>
        <taxon>Asterales</taxon>
        <taxon>Asteraceae</taxon>
        <taxon>Asteroideae</taxon>
        <taxon>Heliantheae alliance</taxon>
        <taxon>Eupatorieae</taxon>
        <taxon>Mikania</taxon>
    </lineage>
</organism>
<dbReference type="SUPFAM" id="SSF52058">
    <property type="entry name" value="L domain-like"/>
    <property type="match status" value="1"/>
</dbReference>
<evidence type="ECO:0000256" key="1">
    <source>
        <dbReference type="ARBA" id="ARBA00022821"/>
    </source>
</evidence>
<gene>
    <name evidence="2" type="ORF">E3N88_31883</name>
</gene>
<evidence type="ECO:0008006" key="4">
    <source>
        <dbReference type="Google" id="ProtNLM"/>
    </source>
</evidence>
<name>A0A5N6M6W0_9ASTR</name>
<evidence type="ECO:0000313" key="3">
    <source>
        <dbReference type="Proteomes" id="UP000326396"/>
    </source>
</evidence>
<comment type="caution">
    <text evidence="2">The sequence shown here is derived from an EMBL/GenBank/DDBJ whole genome shotgun (WGS) entry which is preliminary data.</text>
</comment>
<accession>A0A5N6M6W0</accession>